<organism evidence="2 3">
    <name type="scientific">Symbiochloris irregularis</name>
    <dbReference type="NCBI Taxonomy" id="706552"/>
    <lineage>
        <taxon>Eukaryota</taxon>
        <taxon>Viridiplantae</taxon>
        <taxon>Chlorophyta</taxon>
        <taxon>core chlorophytes</taxon>
        <taxon>Trebouxiophyceae</taxon>
        <taxon>Trebouxiales</taxon>
        <taxon>Trebouxiaceae</taxon>
        <taxon>Symbiochloris</taxon>
    </lineage>
</organism>
<protein>
    <recommendedName>
        <fullName evidence="4">Protein kinase domain-containing protein</fullName>
    </recommendedName>
</protein>
<accession>A0AAW1NQP0</accession>
<keyword evidence="3" id="KW-1185">Reference proteome</keyword>
<dbReference type="EMBL" id="JALJOQ010000223">
    <property type="protein sequence ID" value="KAK9788593.1"/>
    <property type="molecule type" value="Genomic_DNA"/>
</dbReference>
<gene>
    <name evidence="2" type="ORF">WJX73_006648</name>
</gene>
<reference evidence="2 3" key="1">
    <citation type="journal article" date="2024" name="Nat. Commun.">
        <title>Phylogenomics reveals the evolutionary origins of lichenization in chlorophyte algae.</title>
        <authorList>
            <person name="Puginier C."/>
            <person name="Libourel C."/>
            <person name="Otte J."/>
            <person name="Skaloud P."/>
            <person name="Haon M."/>
            <person name="Grisel S."/>
            <person name="Petersen M."/>
            <person name="Berrin J.G."/>
            <person name="Delaux P.M."/>
            <person name="Dal Grande F."/>
            <person name="Keller J."/>
        </authorList>
    </citation>
    <scope>NUCLEOTIDE SEQUENCE [LARGE SCALE GENOMIC DNA]</scope>
    <source>
        <strain evidence="2 3">SAG 2036</strain>
    </source>
</reference>
<proteinExistence type="predicted"/>
<name>A0AAW1NQP0_9CHLO</name>
<comment type="caution">
    <text evidence="2">The sequence shown here is derived from an EMBL/GenBank/DDBJ whole genome shotgun (WGS) entry which is preliminary data.</text>
</comment>
<feature type="compositionally biased region" description="Polar residues" evidence="1">
    <location>
        <begin position="272"/>
        <end position="291"/>
    </location>
</feature>
<dbReference type="Gene3D" id="1.10.510.10">
    <property type="entry name" value="Transferase(Phosphotransferase) domain 1"/>
    <property type="match status" value="1"/>
</dbReference>
<dbReference type="SUPFAM" id="SSF56112">
    <property type="entry name" value="Protein kinase-like (PK-like)"/>
    <property type="match status" value="1"/>
</dbReference>
<evidence type="ECO:0000313" key="3">
    <source>
        <dbReference type="Proteomes" id="UP001465755"/>
    </source>
</evidence>
<feature type="region of interest" description="Disordered" evidence="1">
    <location>
        <begin position="251"/>
        <end position="291"/>
    </location>
</feature>
<evidence type="ECO:0000313" key="2">
    <source>
        <dbReference type="EMBL" id="KAK9788593.1"/>
    </source>
</evidence>
<evidence type="ECO:0000256" key="1">
    <source>
        <dbReference type="SAM" id="MobiDB-lite"/>
    </source>
</evidence>
<sequence>MQPPGSAVEPSSPRQERAKALELVNLLLFTALEHPCVMVGYVAPGSDQVTAFMDEDGATYLGMQRVAGTELASLQGLLSLEKSARLELVRKLGMGLLFFEQCGLEHHDAHSRNILVDAAWDPIIIDLGSVAQKSQREGTSDVSLFYDNVQLVFPKSEVDPSQSMDGLEGDDADILRLAKHAYRAVSRAEKLTSMRSICVTLLGASPYLEVEVGDANTTQVLPSLSRHTQMGTVYSFRPDLALDPRTAGVQSYHDAATSQARSSDESMYESLQRVQAASEANRQAASRQGPS</sequence>
<dbReference type="AlphaFoldDB" id="A0AAW1NQP0"/>
<dbReference type="Proteomes" id="UP001465755">
    <property type="component" value="Unassembled WGS sequence"/>
</dbReference>
<evidence type="ECO:0008006" key="4">
    <source>
        <dbReference type="Google" id="ProtNLM"/>
    </source>
</evidence>
<dbReference type="InterPro" id="IPR011009">
    <property type="entry name" value="Kinase-like_dom_sf"/>
</dbReference>